<gene>
    <name evidence="1" type="ORF">Tco_0839580</name>
</gene>
<evidence type="ECO:0000313" key="1">
    <source>
        <dbReference type="EMBL" id="GJT05118.1"/>
    </source>
</evidence>
<dbReference type="EMBL" id="BQNB010012561">
    <property type="protein sequence ID" value="GJT05118.1"/>
    <property type="molecule type" value="Genomic_DNA"/>
</dbReference>
<accession>A0ABQ5AV52</accession>
<protein>
    <submittedName>
        <fullName evidence="1">Uncharacterized protein</fullName>
    </submittedName>
</protein>
<evidence type="ECO:0000313" key="2">
    <source>
        <dbReference type="Proteomes" id="UP001151760"/>
    </source>
</evidence>
<dbReference type="Proteomes" id="UP001151760">
    <property type="component" value="Unassembled WGS sequence"/>
</dbReference>
<keyword evidence="2" id="KW-1185">Reference proteome</keyword>
<comment type="caution">
    <text evidence="1">The sequence shown here is derived from an EMBL/GenBank/DDBJ whole genome shotgun (WGS) entry which is preliminary data.</text>
</comment>
<name>A0ABQ5AV52_9ASTR</name>
<proteinExistence type="predicted"/>
<organism evidence="1 2">
    <name type="scientific">Tanacetum coccineum</name>
    <dbReference type="NCBI Taxonomy" id="301880"/>
    <lineage>
        <taxon>Eukaryota</taxon>
        <taxon>Viridiplantae</taxon>
        <taxon>Streptophyta</taxon>
        <taxon>Embryophyta</taxon>
        <taxon>Tracheophyta</taxon>
        <taxon>Spermatophyta</taxon>
        <taxon>Magnoliopsida</taxon>
        <taxon>eudicotyledons</taxon>
        <taxon>Gunneridae</taxon>
        <taxon>Pentapetalae</taxon>
        <taxon>asterids</taxon>
        <taxon>campanulids</taxon>
        <taxon>Asterales</taxon>
        <taxon>Asteraceae</taxon>
        <taxon>Asteroideae</taxon>
        <taxon>Anthemideae</taxon>
        <taxon>Anthemidinae</taxon>
        <taxon>Tanacetum</taxon>
    </lineage>
</organism>
<reference evidence="1" key="2">
    <citation type="submission" date="2022-01" db="EMBL/GenBank/DDBJ databases">
        <authorList>
            <person name="Yamashiro T."/>
            <person name="Shiraishi A."/>
            <person name="Satake H."/>
            <person name="Nakayama K."/>
        </authorList>
    </citation>
    <scope>NUCLEOTIDE SEQUENCE</scope>
</reference>
<sequence length="398" mass="46041">MKDKNEFRGRNELGNFANVPVFIGNFYVITDFIVVENMDPYLDEGMGEVVVREPFCEVSCMENRRFDGIITIHDEDDSVTYQMVRSNLRFKHYTNEQCHKIPPLLKDLARKKSTTLVKYRSSRILLIMEYFVKISKKARILELKRKHLKNIVLTSNMPYPSRKIRRICACTSQETTKNQSPIRQYEFDIEFELVNGTKRCQVKHDMDDNVHDEIHGVMYDTHSDASIAGKKGDLEFVLLKMKANPEKANNGWSNAATQVRIKVKSKECLLCEVNYDSICGSDLLCVCYELGPDGLYFVVVFMVRSRSVVTMEMELDIENMMLEEYLRIGAENLKRIEQEEIPNGCDDEKAGVCEQVVDNINVNTTREKEEVYVEDIMIDEDHDGDNSNTKEVLQWSLG</sequence>
<reference evidence="1" key="1">
    <citation type="journal article" date="2022" name="Int. J. Mol. Sci.">
        <title>Draft Genome of Tanacetum Coccineum: Genomic Comparison of Closely Related Tanacetum-Family Plants.</title>
        <authorList>
            <person name="Yamashiro T."/>
            <person name="Shiraishi A."/>
            <person name="Nakayama K."/>
            <person name="Satake H."/>
        </authorList>
    </citation>
    <scope>NUCLEOTIDE SEQUENCE</scope>
</reference>